<sequence length="78" mass="8672">MGAARKIGVYKYLRVNRTPSNRVAATRGEWGARVKTFRRDCSESRDQAWSARSAPVGGESLPNSEVENLSIDSFLRGK</sequence>
<dbReference type="EMBL" id="BMAV01026232">
    <property type="protein sequence ID" value="GFS48503.1"/>
    <property type="molecule type" value="Genomic_DNA"/>
</dbReference>
<evidence type="ECO:0000313" key="2">
    <source>
        <dbReference type="Proteomes" id="UP000886998"/>
    </source>
</evidence>
<dbReference type="Proteomes" id="UP000886998">
    <property type="component" value="Unassembled WGS sequence"/>
</dbReference>
<organism evidence="1 2">
    <name type="scientific">Trichonephila inaurata madagascariensis</name>
    <dbReference type="NCBI Taxonomy" id="2747483"/>
    <lineage>
        <taxon>Eukaryota</taxon>
        <taxon>Metazoa</taxon>
        <taxon>Ecdysozoa</taxon>
        <taxon>Arthropoda</taxon>
        <taxon>Chelicerata</taxon>
        <taxon>Arachnida</taxon>
        <taxon>Araneae</taxon>
        <taxon>Araneomorphae</taxon>
        <taxon>Entelegynae</taxon>
        <taxon>Araneoidea</taxon>
        <taxon>Nephilidae</taxon>
        <taxon>Trichonephila</taxon>
        <taxon>Trichonephila inaurata</taxon>
    </lineage>
</organism>
<evidence type="ECO:0000313" key="1">
    <source>
        <dbReference type="EMBL" id="GFS48503.1"/>
    </source>
</evidence>
<protein>
    <submittedName>
        <fullName evidence="1">Uncharacterized protein</fullName>
    </submittedName>
</protein>
<reference evidence="1" key="1">
    <citation type="submission" date="2020-08" db="EMBL/GenBank/DDBJ databases">
        <title>Multicomponent nature underlies the extraordinary mechanical properties of spider dragline silk.</title>
        <authorList>
            <person name="Kono N."/>
            <person name="Nakamura H."/>
            <person name="Mori M."/>
            <person name="Yoshida Y."/>
            <person name="Ohtoshi R."/>
            <person name="Malay A.D."/>
            <person name="Moran D.A.P."/>
            <person name="Tomita M."/>
            <person name="Numata K."/>
            <person name="Arakawa K."/>
        </authorList>
    </citation>
    <scope>NUCLEOTIDE SEQUENCE</scope>
</reference>
<keyword evidence="2" id="KW-1185">Reference proteome</keyword>
<proteinExistence type="predicted"/>
<dbReference type="AlphaFoldDB" id="A0A8X6MDE6"/>
<accession>A0A8X6MDE6</accession>
<comment type="caution">
    <text evidence="1">The sequence shown here is derived from an EMBL/GenBank/DDBJ whole genome shotgun (WGS) entry which is preliminary data.</text>
</comment>
<name>A0A8X6MDE6_9ARAC</name>
<gene>
    <name evidence="1" type="ORF">TNIN_333101</name>
</gene>